<keyword evidence="1" id="KW-0812">Transmembrane</keyword>
<dbReference type="STRING" id="34097.SAMN02745150_01248"/>
<evidence type="ECO:0000313" key="3">
    <source>
        <dbReference type="Proteomes" id="UP000240042"/>
    </source>
</evidence>
<proteinExistence type="predicted"/>
<sequence>MKKKHKTHSVTAEHLNTSSNRRFAKLGLRIFVWILIISFVSTLGVVWEGQSNNMPVLIKTRSQRVDFSPTSFFSQERERINNELSNINQTVDPRVYNQYVNDAAFDRAITLALRNDFFKDIRLAPSRRILNTLTAQSVSTPQSMLEFYYAMQAMSGDLGVLPIVGEPSISDVYAFEPLEKMSLVAEVLYVSETNFYAEQVSLDDKEQFFLENSEIWALYASVIEFSAETRGSVKKAAELVQELGFDKALETFKEQQWNKIITISSNYSMKSSFEDYNIFQNLIKTFKNKSIDQSFTLSKPIYYKGRYKVFLVKDIGNYVSLPADIKSALDQALVKSKFKKLNRQYSSKWKDHINIIKTKLSEEKSYSALASEIPGLIVDVSQPFNLLQWDVKSVIGRSFTAPILSNRVLLSNFLYTPVAQSSEMISIDDGIFFVIKPLKKYMPSNSVEFSSKNFTVEAFQNIYNYKMEVFDRNLGLDMKKRYRLKSNRDLLTNLQ</sequence>
<keyword evidence="1" id="KW-0472">Membrane</keyword>
<name>A0A1I1EYP9_BREAD</name>
<organism evidence="2 3">
    <name type="scientific">Brevinema andersonii</name>
    <dbReference type="NCBI Taxonomy" id="34097"/>
    <lineage>
        <taxon>Bacteria</taxon>
        <taxon>Pseudomonadati</taxon>
        <taxon>Spirochaetota</taxon>
        <taxon>Spirochaetia</taxon>
        <taxon>Brevinematales</taxon>
        <taxon>Brevinemataceae</taxon>
        <taxon>Brevinema</taxon>
    </lineage>
</organism>
<dbReference type="Proteomes" id="UP000240042">
    <property type="component" value="Unassembled WGS sequence"/>
</dbReference>
<accession>A0A1I1EYP9</accession>
<evidence type="ECO:0000256" key="1">
    <source>
        <dbReference type="SAM" id="Phobius"/>
    </source>
</evidence>
<gene>
    <name evidence="2" type="ORF">SAMN02745150_01248</name>
</gene>
<dbReference type="RefSeq" id="WP_092319750.1">
    <property type="nucleotide sequence ID" value="NZ_FOKY01000017.1"/>
</dbReference>
<protein>
    <submittedName>
        <fullName evidence="2">Uncharacterized protein</fullName>
    </submittedName>
</protein>
<feature type="transmembrane region" description="Helical" evidence="1">
    <location>
        <begin position="26"/>
        <end position="47"/>
    </location>
</feature>
<reference evidence="3" key="1">
    <citation type="submission" date="2016-10" db="EMBL/GenBank/DDBJ databases">
        <authorList>
            <person name="Varghese N."/>
            <person name="Submissions S."/>
        </authorList>
    </citation>
    <scope>NUCLEOTIDE SEQUENCE [LARGE SCALE GENOMIC DNA]</scope>
    <source>
        <strain evidence="3">ATCC 43811</strain>
    </source>
</reference>
<keyword evidence="3" id="KW-1185">Reference proteome</keyword>
<dbReference type="AlphaFoldDB" id="A0A1I1EYP9"/>
<evidence type="ECO:0000313" key="2">
    <source>
        <dbReference type="EMBL" id="SFB90060.1"/>
    </source>
</evidence>
<dbReference type="EMBL" id="FOKY01000017">
    <property type="protein sequence ID" value="SFB90060.1"/>
    <property type="molecule type" value="Genomic_DNA"/>
</dbReference>
<keyword evidence="1" id="KW-1133">Transmembrane helix</keyword>